<dbReference type="InterPro" id="IPR036412">
    <property type="entry name" value="HAD-like_sf"/>
</dbReference>
<organism evidence="1 2">
    <name type="scientific">Uliginosibacterium silvisoli</name>
    <dbReference type="NCBI Taxonomy" id="3114758"/>
    <lineage>
        <taxon>Bacteria</taxon>
        <taxon>Pseudomonadati</taxon>
        <taxon>Pseudomonadota</taxon>
        <taxon>Betaproteobacteria</taxon>
        <taxon>Rhodocyclales</taxon>
        <taxon>Zoogloeaceae</taxon>
        <taxon>Uliginosibacterium</taxon>
    </lineage>
</organism>
<reference evidence="1 2" key="1">
    <citation type="submission" date="2024-01" db="EMBL/GenBank/DDBJ databases">
        <title>Uliginosibacterium soil sp. nov.</title>
        <authorList>
            <person name="Lv Y."/>
        </authorList>
    </citation>
    <scope>NUCLEOTIDE SEQUENCE [LARGE SCALE GENOMIC DNA]</scope>
    <source>
        <strain evidence="1 2">H3</strain>
    </source>
</reference>
<keyword evidence="2" id="KW-1185">Reference proteome</keyword>
<protein>
    <submittedName>
        <fullName evidence="1">HAD hydrolase-like protein</fullName>
    </submittedName>
</protein>
<dbReference type="EMBL" id="JAYXHS010000001">
    <property type="protein sequence ID" value="MEC5384801.1"/>
    <property type="molecule type" value="Genomic_DNA"/>
</dbReference>
<dbReference type="SFLD" id="SFLDS00003">
    <property type="entry name" value="Haloacid_Dehalogenase"/>
    <property type="match status" value="1"/>
</dbReference>
<dbReference type="InterPro" id="IPR023198">
    <property type="entry name" value="PGP-like_dom2"/>
</dbReference>
<dbReference type="PANTHER" id="PTHR43434:SF20">
    <property type="entry name" value="5'-NUCLEOTIDASE"/>
    <property type="match status" value="1"/>
</dbReference>
<accession>A0ABU6JZU5</accession>
<dbReference type="Proteomes" id="UP001331561">
    <property type="component" value="Unassembled WGS sequence"/>
</dbReference>
<dbReference type="Gene3D" id="3.40.50.1000">
    <property type="entry name" value="HAD superfamily/HAD-like"/>
    <property type="match status" value="1"/>
</dbReference>
<dbReference type="SUPFAM" id="SSF56784">
    <property type="entry name" value="HAD-like"/>
    <property type="match status" value="1"/>
</dbReference>
<sequence>MKQHYDFLLFDLDGTISDPIEGIGRSINYALEHYGYAPLLRDAQSPWIGPPLFHSFRAYTGRDDEAHLHELVAKYRERYADVGYAENTIYPGIAEALQALADTGVPMAVCTSKRADFAQRILELFGIARHFSFVDGGDIHIEKWEQMAKLRERGIVTEHALMIGDREFDMLAAHRNGLSAAGVLWGYGSREELAAHAPAHLLAATAELHALVPLCEGSRS</sequence>
<dbReference type="RefSeq" id="WP_327597768.1">
    <property type="nucleotide sequence ID" value="NZ_JAYXHS010000001.1"/>
</dbReference>
<dbReference type="PANTHER" id="PTHR43434">
    <property type="entry name" value="PHOSPHOGLYCOLATE PHOSPHATASE"/>
    <property type="match status" value="1"/>
</dbReference>
<evidence type="ECO:0000313" key="1">
    <source>
        <dbReference type="EMBL" id="MEC5384801.1"/>
    </source>
</evidence>
<evidence type="ECO:0000313" key="2">
    <source>
        <dbReference type="Proteomes" id="UP001331561"/>
    </source>
</evidence>
<dbReference type="InterPro" id="IPR023214">
    <property type="entry name" value="HAD_sf"/>
</dbReference>
<proteinExistence type="predicted"/>
<dbReference type="Gene3D" id="1.10.150.240">
    <property type="entry name" value="Putative phosphatase, domain 2"/>
    <property type="match status" value="1"/>
</dbReference>
<comment type="caution">
    <text evidence="1">The sequence shown here is derived from an EMBL/GenBank/DDBJ whole genome shotgun (WGS) entry which is preliminary data.</text>
</comment>
<dbReference type="Pfam" id="PF13419">
    <property type="entry name" value="HAD_2"/>
    <property type="match status" value="1"/>
</dbReference>
<dbReference type="InterPro" id="IPR041492">
    <property type="entry name" value="HAD_2"/>
</dbReference>
<name>A0ABU6JZU5_9RHOO</name>
<dbReference type="InterPro" id="IPR050155">
    <property type="entry name" value="HAD-like_hydrolase_sf"/>
</dbReference>
<dbReference type="SFLD" id="SFLDG01129">
    <property type="entry name" value="C1.5:_HAD__Beta-PGM__Phosphata"/>
    <property type="match status" value="1"/>
</dbReference>
<gene>
    <name evidence="1" type="ORF">VVD49_03655</name>
</gene>